<keyword evidence="2" id="KW-1185">Reference proteome</keyword>
<dbReference type="Proteomes" id="UP000199155">
    <property type="component" value="Unassembled WGS sequence"/>
</dbReference>
<organism evidence="1 2">
    <name type="scientific">Streptomyces indicus</name>
    <dbReference type="NCBI Taxonomy" id="417292"/>
    <lineage>
        <taxon>Bacteria</taxon>
        <taxon>Bacillati</taxon>
        <taxon>Actinomycetota</taxon>
        <taxon>Actinomycetes</taxon>
        <taxon>Kitasatosporales</taxon>
        <taxon>Streptomycetaceae</taxon>
        <taxon>Streptomyces</taxon>
    </lineage>
</organism>
<evidence type="ECO:0000313" key="1">
    <source>
        <dbReference type="EMBL" id="SDK98306.1"/>
    </source>
</evidence>
<dbReference type="EMBL" id="FNFF01000015">
    <property type="protein sequence ID" value="SDK98306.1"/>
    <property type="molecule type" value="Genomic_DNA"/>
</dbReference>
<dbReference type="AlphaFoldDB" id="A0A1G9GC92"/>
<accession>A0A1G9GC92</accession>
<protein>
    <submittedName>
        <fullName evidence="1">Uncharacterized protein</fullName>
    </submittedName>
</protein>
<dbReference type="STRING" id="417292.SAMN05421806_115126"/>
<gene>
    <name evidence="1" type="ORF">SAMN05421806_115126</name>
</gene>
<reference evidence="1 2" key="1">
    <citation type="submission" date="2016-10" db="EMBL/GenBank/DDBJ databases">
        <authorList>
            <person name="de Groot N.N."/>
        </authorList>
    </citation>
    <scope>NUCLEOTIDE SEQUENCE [LARGE SCALE GENOMIC DNA]</scope>
    <source>
        <strain evidence="1 2">CGMCC 4.5727</strain>
    </source>
</reference>
<dbReference type="RefSeq" id="WP_093615463.1">
    <property type="nucleotide sequence ID" value="NZ_FNFF01000015.1"/>
</dbReference>
<sequence length="70" mass="7271">MPDHQNPATRICPDCDGFASVAVTLGGRNRQGHLNTITAHCKRCQGTGTLPPLRTLLDAAATVVFAGGAQ</sequence>
<dbReference type="OrthoDB" id="3855646at2"/>
<proteinExistence type="predicted"/>
<evidence type="ECO:0000313" key="2">
    <source>
        <dbReference type="Proteomes" id="UP000199155"/>
    </source>
</evidence>
<name>A0A1G9GC92_9ACTN</name>